<comment type="subunit">
    <text evidence="5">Homodimer.</text>
</comment>
<evidence type="ECO:0000256" key="16">
    <source>
        <dbReference type="ARBA" id="ARBA00084039"/>
    </source>
</evidence>
<dbReference type="GO" id="GO:0008835">
    <property type="term" value="F:diaminohydroxyphosphoribosylaminopyrimidine deaminase activity"/>
    <property type="evidence" value="ECO:0007669"/>
    <property type="project" value="TreeGrafter"/>
</dbReference>
<keyword evidence="10" id="KW-0539">Nucleus</keyword>
<dbReference type="GO" id="GO:0019858">
    <property type="term" value="P:cytosine metabolic process"/>
    <property type="evidence" value="ECO:0007669"/>
    <property type="project" value="TreeGrafter"/>
</dbReference>
<dbReference type="PANTHER" id="PTHR11079">
    <property type="entry name" value="CYTOSINE DEAMINASE FAMILY MEMBER"/>
    <property type="match status" value="1"/>
</dbReference>
<accession>A0A165RVM4</accession>
<evidence type="ECO:0000256" key="6">
    <source>
        <dbReference type="ARBA" id="ARBA00022490"/>
    </source>
</evidence>
<evidence type="ECO:0000256" key="11">
    <source>
        <dbReference type="ARBA" id="ARBA00050113"/>
    </source>
</evidence>
<dbReference type="PANTHER" id="PTHR11079:SF190">
    <property type="entry name" value="CYTOSINE DEAMINASE"/>
    <property type="match status" value="1"/>
</dbReference>
<dbReference type="FunFam" id="3.40.140.10:FF:000016">
    <property type="entry name" value="Cytosine deaminase"/>
    <property type="match status" value="1"/>
</dbReference>
<organism evidence="18 19">
    <name type="scientific">Neolentinus lepideus HHB14362 ss-1</name>
    <dbReference type="NCBI Taxonomy" id="1314782"/>
    <lineage>
        <taxon>Eukaryota</taxon>
        <taxon>Fungi</taxon>
        <taxon>Dikarya</taxon>
        <taxon>Basidiomycota</taxon>
        <taxon>Agaricomycotina</taxon>
        <taxon>Agaricomycetes</taxon>
        <taxon>Gloeophyllales</taxon>
        <taxon>Gloeophyllaceae</taxon>
        <taxon>Neolentinus</taxon>
    </lineage>
</organism>
<evidence type="ECO:0000256" key="1">
    <source>
        <dbReference type="ARBA" id="ARBA00001947"/>
    </source>
</evidence>
<dbReference type="InParanoid" id="A0A165RVM4"/>
<keyword evidence="9" id="KW-0862">Zinc</keyword>
<protein>
    <recommendedName>
        <fullName evidence="15">Cytosine deaminase</fullName>
        <ecNumber evidence="14">3.5.4.1</ecNumber>
    </recommendedName>
    <alternativeName>
        <fullName evidence="16">Cytosine aminohydrolase</fullName>
    </alternativeName>
</protein>
<evidence type="ECO:0000256" key="10">
    <source>
        <dbReference type="ARBA" id="ARBA00023242"/>
    </source>
</evidence>
<dbReference type="EC" id="3.5.4.1" evidence="14"/>
<evidence type="ECO:0000313" key="19">
    <source>
        <dbReference type="Proteomes" id="UP000076761"/>
    </source>
</evidence>
<keyword evidence="6" id="KW-0963">Cytoplasm</keyword>
<dbReference type="SUPFAM" id="SSF53927">
    <property type="entry name" value="Cytidine deaminase-like"/>
    <property type="match status" value="1"/>
</dbReference>
<comment type="similarity">
    <text evidence="4">Belongs to the cytidine and deoxycytidylate deaminase family.</text>
</comment>
<sequence length="162" mass="17989">MPAQLSEADRLGLETAYLEAKRGYEEGGIPIGSCLVHHGESGKPKVLGKGCNMRVQKESATLHGEISALENTGRLKAGVYRGSTIYTTLSPCIMCTGAILLYRFPRVVIGENRNYVGGEELLKKNGVEVVVVDDERCKELMERFIREKPEIWYEDIGEETPK</sequence>
<dbReference type="GO" id="GO:0005634">
    <property type="term" value="C:nucleus"/>
    <property type="evidence" value="ECO:0007669"/>
    <property type="project" value="UniProtKB-SubCell"/>
</dbReference>
<gene>
    <name evidence="18" type="ORF">NEOLEDRAFT_1094565</name>
</gene>
<dbReference type="GO" id="GO:0008270">
    <property type="term" value="F:zinc ion binding"/>
    <property type="evidence" value="ECO:0007669"/>
    <property type="project" value="InterPro"/>
</dbReference>
<dbReference type="Gene3D" id="3.40.140.10">
    <property type="entry name" value="Cytidine Deaminase, domain 2"/>
    <property type="match status" value="1"/>
</dbReference>
<evidence type="ECO:0000256" key="4">
    <source>
        <dbReference type="ARBA" id="ARBA00006576"/>
    </source>
</evidence>
<keyword evidence="19" id="KW-1185">Reference proteome</keyword>
<evidence type="ECO:0000256" key="12">
    <source>
        <dbReference type="ARBA" id="ARBA00056232"/>
    </source>
</evidence>
<evidence type="ECO:0000256" key="7">
    <source>
        <dbReference type="ARBA" id="ARBA00022723"/>
    </source>
</evidence>
<dbReference type="InterPro" id="IPR002125">
    <property type="entry name" value="CMP_dCMP_dom"/>
</dbReference>
<evidence type="ECO:0000259" key="17">
    <source>
        <dbReference type="PROSITE" id="PS51747"/>
    </source>
</evidence>
<dbReference type="GO" id="GO:0008655">
    <property type="term" value="P:pyrimidine-containing compound salvage"/>
    <property type="evidence" value="ECO:0007669"/>
    <property type="project" value="TreeGrafter"/>
</dbReference>
<keyword evidence="7" id="KW-0479">Metal-binding</keyword>
<evidence type="ECO:0000256" key="5">
    <source>
        <dbReference type="ARBA" id="ARBA00011738"/>
    </source>
</evidence>
<dbReference type="EMBL" id="KV425578">
    <property type="protein sequence ID" value="KZT24328.1"/>
    <property type="molecule type" value="Genomic_DNA"/>
</dbReference>
<comment type="catalytic activity">
    <reaction evidence="11">
        <text>cytosine + H2O + H(+) = uracil + NH4(+)</text>
        <dbReference type="Rhea" id="RHEA:20605"/>
        <dbReference type="ChEBI" id="CHEBI:15377"/>
        <dbReference type="ChEBI" id="CHEBI:15378"/>
        <dbReference type="ChEBI" id="CHEBI:16040"/>
        <dbReference type="ChEBI" id="CHEBI:17568"/>
        <dbReference type="ChEBI" id="CHEBI:28938"/>
        <dbReference type="EC" id="3.5.4.1"/>
    </reaction>
</comment>
<dbReference type="Pfam" id="PF00383">
    <property type="entry name" value="dCMP_cyt_deam_1"/>
    <property type="match status" value="1"/>
</dbReference>
<evidence type="ECO:0000256" key="14">
    <source>
        <dbReference type="ARBA" id="ARBA00066550"/>
    </source>
</evidence>
<comment type="subcellular location">
    <subcellularLocation>
        <location evidence="3">Cytoplasm</location>
    </subcellularLocation>
    <subcellularLocation>
        <location evidence="2">Nucleus</location>
    </subcellularLocation>
</comment>
<evidence type="ECO:0000256" key="13">
    <source>
        <dbReference type="ARBA" id="ARBA00060700"/>
    </source>
</evidence>
<dbReference type="PROSITE" id="PS51747">
    <property type="entry name" value="CYT_DCMP_DEAMINASES_2"/>
    <property type="match status" value="1"/>
</dbReference>
<reference evidence="18 19" key="1">
    <citation type="journal article" date="2016" name="Mol. Biol. Evol.">
        <title>Comparative Genomics of Early-Diverging Mushroom-Forming Fungi Provides Insights into the Origins of Lignocellulose Decay Capabilities.</title>
        <authorList>
            <person name="Nagy L.G."/>
            <person name="Riley R."/>
            <person name="Tritt A."/>
            <person name="Adam C."/>
            <person name="Daum C."/>
            <person name="Floudas D."/>
            <person name="Sun H."/>
            <person name="Yadav J.S."/>
            <person name="Pangilinan J."/>
            <person name="Larsson K.H."/>
            <person name="Matsuura K."/>
            <person name="Barry K."/>
            <person name="Labutti K."/>
            <person name="Kuo R."/>
            <person name="Ohm R.A."/>
            <person name="Bhattacharya S.S."/>
            <person name="Shirouzu T."/>
            <person name="Yoshinaga Y."/>
            <person name="Martin F.M."/>
            <person name="Grigoriev I.V."/>
            <person name="Hibbett D.S."/>
        </authorList>
    </citation>
    <scope>NUCLEOTIDE SEQUENCE [LARGE SCALE GENOMIC DNA]</scope>
    <source>
        <strain evidence="18 19">HHB14362 ss-1</strain>
    </source>
</reference>
<dbReference type="InterPro" id="IPR016193">
    <property type="entry name" value="Cytidine_deaminase-like"/>
</dbReference>
<evidence type="ECO:0000256" key="9">
    <source>
        <dbReference type="ARBA" id="ARBA00022833"/>
    </source>
</evidence>
<evidence type="ECO:0000256" key="8">
    <source>
        <dbReference type="ARBA" id="ARBA00022801"/>
    </source>
</evidence>
<dbReference type="AlphaFoldDB" id="A0A165RVM4"/>
<comment type="function">
    <text evidence="12">Catalyzes the hydrolytic deamination of cytosine to uracil or 5-methylcytosine to thymine. Is involved in the pyrimidine salvage pathway, which allows the cell to utilize cytosine for pyrimidine nucleotide synthesis.</text>
</comment>
<comment type="pathway">
    <text evidence="13">Pyrimidine metabolism; UMP biosynthesis via salvage pathway; uracil from cytosine: step 1/1.</text>
</comment>
<comment type="cofactor">
    <cofactor evidence="1">
        <name>Zn(2+)</name>
        <dbReference type="ChEBI" id="CHEBI:29105"/>
    </cofactor>
</comment>
<proteinExistence type="inferred from homology"/>
<name>A0A165RVM4_9AGAM</name>
<dbReference type="CDD" id="cd01285">
    <property type="entry name" value="nucleoside_deaminase"/>
    <property type="match status" value="1"/>
</dbReference>
<keyword evidence="8" id="KW-0378">Hydrolase</keyword>
<dbReference type="OrthoDB" id="408702at2759"/>
<dbReference type="PROSITE" id="PS00903">
    <property type="entry name" value="CYT_DCMP_DEAMINASES_1"/>
    <property type="match status" value="1"/>
</dbReference>
<dbReference type="GO" id="GO:0004131">
    <property type="term" value="F:cytosine deaminase activity"/>
    <property type="evidence" value="ECO:0007669"/>
    <property type="project" value="UniProtKB-EC"/>
</dbReference>
<evidence type="ECO:0000256" key="2">
    <source>
        <dbReference type="ARBA" id="ARBA00004123"/>
    </source>
</evidence>
<dbReference type="GO" id="GO:0046087">
    <property type="term" value="P:cytidine metabolic process"/>
    <property type="evidence" value="ECO:0007669"/>
    <property type="project" value="TreeGrafter"/>
</dbReference>
<evidence type="ECO:0000256" key="3">
    <source>
        <dbReference type="ARBA" id="ARBA00004496"/>
    </source>
</evidence>
<dbReference type="GO" id="GO:0005737">
    <property type="term" value="C:cytoplasm"/>
    <property type="evidence" value="ECO:0007669"/>
    <property type="project" value="UniProtKB-SubCell"/>
</dbReference>
<dbReference type="Proteomes" id="UP000076761">
    <property type="component" value="Unassembled WGS sequence"/>
</dbReference>
<evidence type="ECO:0000256" key="15">
    <source>
        <dbReference type="ARBA" id="ARBA00074321"/>
    </source>
</evidence>
<dbReference type="STRING" id="1314782.A0A165RVM4"/>
<feature type="domain" description="CMP/dCMP-type deaminase" evidence="17">
    <location>
        <begin position="7"/>
        <end position="129"/>
    </location>
</feature>
<dbReference type="InterPro" id="IPR016192">
    <property type="entry name" value="APOBEC/CMP_deaminase_Zn-bd"/>
</dbReference>
<evidence type="ECO:0000313" key="18">
    <source>
        <dbReference type="EMBL" id="KZT24328.1"/>
    </source>
</evidence>